<keyword evidence="1" id="KW-0732">Signal</keyword>
<dbReference type="EMBL" id="KI964564">
    <property type="protein sequence ID" value="EUC36241.1"/>
    <property type="molecule type" value="Genomic_DNA"/>
</dbReference>
<dbReference type="Proteomes" id="UP000053841">
    <property type="component" value="Unassembled WGS sequence"/>
</dbReference>
<accession>W6YXS0</accession>
<dbReference type="AlphaFoldDB" id="W6YXS0"/>
<keyword evidence="3" id="KW-1185">Reference proteome</keyword>
<feature type="chain" id="PRO_5004889500" evidence="1">
    <location>
        <begin position="30"/>
        <end position="54"/>
    </location>
</feature>
<evidence type="ECO:0000256" key="1">
    <source>
        <dbReference type="SAM" id="SignalP"/>
    </source>
</evidence>
<evidence type="ECO:0000313" key="2">
    <source>
        <dbReference type="EMBL" id="EUC36241.1"/>
    </source>
</evidence>
<protein>
    <submittedName>
        <fullName evidence="2">Uncharacterized protein</fullName>
    </submittedName>
</protein>
<proteinExistence type="predicted"/>
<feature type="signal peptide" evidence="1">
    <location>
        <begin position="1"/>
        <end position="29"/>
    </location>
</feature>
<reference evidence="2 3" key="1">
    <citation type="journal article" date="2013" name="PLoS Genet.">
        <title>Comparative genome structure, secondary metabolite, and effector coding capacity across Cochliobolus pathogens.</title>
        <authorList>
            <person name="Condon B.J."/>
            <person name="Leng Y."/>
            <person name="Wu D."/>
            <person name="Bushley K.E."/>
            <person name="Ohm R.A."/>
            <person name="Otillar R."/>
            <person name="Martin J."/>
            <person name="Schackwitz W."/>
            <person name="Grimwood J."/>
            <person name="MohdZainudin N."/>
            <person name="Xue C."/>
            <person name="Wang R."/>
            <person name="Manning V.A."/>
            <person name="Dhillon B."/>
            <person name="Tu Z.J."/>
            <person name="Steffenson B.J."/>
            <person name="Salamov A."/>
            <person name="Sun H."/>
            <person name="Lowry S."/>
            <person name="LaButti K."/>
            <person name="Han J."/>
            <person name="Copeland A."/>
            <person name="Lindquist E."/>
            <person name="Barry K."/>
            <person name="Schmutz J."/>
            <person name="Baker S.E."/>
            <person name="Ciuffetti L.M."/>
            <person name="Grigoriev I.V."/>
            <person name="Zhong S."/>
            <person name="Turgeon B.G."/>
        </authorList>
    </citation>
    <scope>NUCLEOTIDE SEQUENCE [LARGE SCALE GENOMIC DNA]</scope>
    <source>
        <strain evidence="2 3">26-R-13</strain>
    </source>
</reference>
<dbReference type="GeneID" id="19152653"/>
<dbReference type="HOGENOM" id="CLU_3049997_0_0_1"/>
<evidence type="ECO:0000313" key="3">
    <source>
        <dbReference type="Proteomes" id="UP000053841"/>
    </source>
</evidence>
<dbReference type="KEGG" id="bze:COCCADRAFT_88841"/>
<gene>
    <name evidence="2" type="ORF">COCCADRAFT_88841</name>
</gene>
<dbReference type="RefSeq" id="XP_007709509.1">
    <property type="nucleotide sequence ID" value="XM_007711319.1"/>
</dbReference>
<name>W6YXS0_COCC2</name>
<organism evidence="2 3">
    <name type="scientific">Cochliobolus carbonum (strain 26-R-13)</name>
    <name type="common">Maize leaf spot fungus</name>
    <name type="synonym">Bipolaris zeicola</name>
    <dbReference type="NCBI Taxonomy" id="930089"/>
    <lineage>
        <taxon>Eukaryota</taxon>
        <taxon>Fungi</taxon>
        <taxon>Dikarya</taxon>
        <taxon>Ascomycota</taxon>
        <taxon>Pezizomycotina</taxon>
        <taxon>Dothideomycetes</taxon>
        <taxon>Pleosporomycetidae</taxon>
        <taxon>Pleosporales</taxon>
        <taxon>Pleosporineae</taxon>
        <taxon>Pleosporaceae</taxon>
        <taxon>Bipolaris</taxon>
    </lineage>
</organism>
<sequence length="54" mass="6197">MPLPSSLIQLPIFLPWLTLEIVILPPCGCQSPTDRLRTRNHARLPRTYQNSLTK</sequence>